<organism evidence="8 9">
    <name type="scientific">Agaricus bisporus var. burnettii (strain JB137-S8 / ATCC MYA-4627 / FGSC 10392)</name>
    <name type="common">White button mushroom</name>
    <dbReference type="NCBI Taxonomy" id="597362"/>
    <lineage>
        <taxon>Eukaryota</taxon>
        <taxon>Fungi</taxon>
        <taxon>Dikarya</taxon>
        <taxon>Basidiomycota</taxon>
        <taxon>Agaricomycotina</taxon>
        <taxon>Agaricomycetes</taxon>
        <taxon>Agaricomycetidae</taxon>
        <taxon>Agaricales</taxon>
        <taxon>Agaricineae</taxon>
        <taxon>Agaricaceae</taxon>
        <taxon>Agaricus</taxon>
    </lineage>
</organism>
<dbReference type="GO" id="GO:0008270">
    <property type="term" value="F:zinc ion binding"/>
    <property type="evidence" value="ECO:0007669"/>
    <property type="project" value="InterPro"/>
</dbReference>
<keyword evidence="3" id="KW-0805">Transcription regulation</keyword>
<feature type="region of interest" description="Disordered" evidence="6">
    <location>
        <begin position="86"/>
        <end position="106"/>
    </location>
</feature>
<dbReference type="SMART" id="SM00066">
    <property type="entry name" value="GAL4"/>
    <property type="match status" value="1"/>
</dbReference>
<feature type="compositionally biased region" description="Polar residues" evidence="6">
    <location>
        <begin position="240"/>
        <end position="249"/>
    </location>
</feature>
<reference evidence="9" key="1">
    <citation type="journal article" date="2012" name="Proc. Natl. Acad. Sci. U.S.A.">
        <title>Genome sequence of the button mushroom Agaricus bisporus reveals mechanisms governing adaptation to a humic-rich ecological niche.</title>
        <authorList>
            <person name="Morin E."/>
            <person name="Kohler A."/>
            <person name="Baker A.R."/>
            <person name="Foulongne-Oriol M."/>
            <person name="Lombard V."/>
            <person name="Nagy L.G."/>
            <person name="Ohm R.A."/>
            <person name="Patyshakuliyeva A."/>
            <person name="Brun A."/>
            <person name="Aerts A.L."/>
            <person name="Bailey A.M."/>
            <person name="Billette C."/>
            <person name="Coutinho P.M."/>
            <person name="Deakin G."/>
            <person name="Doddapaneni H."/>
            <person name="Floudas D."/>
            <person name="Grimwood J."/>
            <person name="Hilden K."/>
            <person name="Kuees U."/>
            <person name="LaButti K.M."/>
            <person name="Lapidus A."/>
            <person name="Lindquist E.A."/>
            <person name="Lucas S.M."/>
            <person name="Murat C."/>
            <person name="Riley R.W."/>
            <person name="Salamov A.A."/>
            <person name="Schmutz J."/>
            <person name="Subramanian V."/>
            <person name="Woesten H.A.B."/>
            <person name="Xu J."/>
            <person name="Eastwood D.C."/>
            <person name="Foster G.D."/>
            <person name="Sonnenberg A.S."/>
            <person name="Cullen D."/>
            <person name="de Vries R.P."/>
            <person name="Lundell T."/>
            <person name="Hibbett D.S."/>
            <person name="Henrissat B."/>
            <person name="Burton K.S."/>
            <person name="Kerrigan R.W."/>
            <person name="Challen M.P."/>
            <person name="Grigoriev I.V."/>
            <person name="Martin F."/>
        </authorList>
    </citation>
    <scope>NUCLEOTIDE SEQUENCE [LARGE SCALE GENOMIC DNA]</scope>
    <source>
        <strain evidence="9">JB137-S8 / ATCC MYA-4627 / FGSC 10392</strain>
    </source>
</reference>
<dbReference type="Pfam" id="PF00172">
    <property type="entry name" value="Zn_clus"/>
    <property type="match status" value="1"/>
</dbReference>
<feature type="compositionally biased region" description="Polar residues" evidence="6">
    <location>
        <begin position="33"/>
        <end position="56"/>
    </location>
</feature>
<dbReference type="PANTHER" id="PTHR47338:SF5">
    <property type="entry name" value="ZN(II)2CYS6 TRANSCRIPTION FACTOR (EUROFUNG)"/>
    <property type="match status" value="1"/>
</dbReference>
<evidence type="ECO:0000256" key="2">
    <source>
        <dbReference type="ARBA" id="ARBA00022723"/>
    </source>
</evidence>
<dbReference type="EMBL" id="JH971416">
    <property type="protein sequence ID" value="EKM75297.1"/>
    <property type="molecule type" value="Genomic_DNA"/>
</dbReference>
<evidence type="ECO:0000256" key="1">
    <source>
        <dbReference type="ARBA" id="ARBA00004123"/>
    </source>
</evidence>
<dbReference type="GO" id="GO:0005634">
    <property type="term" value="C:nucleus"/>
    <property type="evidence" value="ECO:0007669"/>
    <property type="project" value="UniProtKB-SubCell"/>
</dbReference>
<dbReference type="Gene3D" id="4.10.240.10">
    <property type="entry name" value="Zn(2)-C6 fungal-type DNA-binding domain"/>
    <property type="match status" value="1"/>
</dbReference>
<protein>
    <recommendedName>
        <fullName evidence="7">Zn(2)-C6 fungal-type domain-containing protein</fullName>
    </recommendedName>
</protein>
<dbReference type="InterPro" id="IPR050815">
    <property type="entry name" value="TF_fung"/>
</dbReference>
<dbReference type="CDD" id="cd00067">
    <property type="entry name" value="GAL4"/>
    <property type="match status" value="1"/>
</dbReference>
<dbReference type="KEGG" id="abp:AGABI1DRAFT132434"/>
<gene>
    <name evidence="8" type="ORF">AGABI1DRAFT_132434</name>
</gene>
<dbReference type="OMA" id="STRPECN"/>
<keyword evidence="2" id="KW-0479">Metal-binding</keyword>
<dbReference type="InterPro" id="IPR036864">
    <property type="entry name" value="Zn2-C6_fun-type_DNA-bd_sf"/>
</dbReference>
<accession>K5WXI7</accession>
<evidence type="ECO:0000256" key="4">
    <source>
        <dbReference type="ARBA" id="ARBA00023163"/>
    </source>
</evidence>
<feature type="region of interest" description="Disordered" evidence="6">
    <location>
        <begin position="33"/>
        <end position="69"/>
    </location>
</feature>
<dbReference type="HOGENOM" id="CLU_010791_0_0_1"/>
<proteinExistence type="predicted"/>
<dbReference type="GO" id="GO:0000981">
    <property type="term" value="F:DNA-binding transcription factor activity, RNA polymerase II-specific"/>
    <property type="evidence" value="ECO:0007669"/>
    <property type="project" value="InterPro"/>
</dbReference>
<dbReference type="InParanoid" id="K5WXI7"/>
<feature type="compositionally biased region" description="Polar residues" evidence="6">
    <location>
        <begin position="219"/>
        <end position="231"/>
    </location>
</feature>
<feature type="region of interest" description="Disordered" evidence="6">
    <location>
        <begin position="319"/>
        <end position="418"/>
    </location>
</feature>
<feature type="domain" description="Zn(2)-C6 fungal-type" evidence="7">
    <location>
        <begin position="288"/>
        <end position="318"/>
    </location>
</feature>
<feature type="region of interest" description="Disordered" evidence="6">
    <location>
        <begin position="219"/>
        <end position="279"/>
    </location>
</feature>
<dbReference type="PANTHER" id="PTHR47338">
    <property type="entry name" value="ZN(II)2CYS6 TRANSCRIPTION FACTOR (EUROFUNG)-RELATED"/>
    <property type="match status" value="1"/>
</dbReference>
<feature type="compositionally biased region" description="Low complexity" evidence="6">
    <location>
        <begin position="393"/>
        <end position="406"/>
    </location>
</feature>
<feature type="compositionally biased region" description="Basic and acidic residues" evidence="6">
    <location>
        <begin position="382"/>
        <end position="391"/>
    </location>
</feature>
<dbReference type="InterPro" id="IPR001138">
    <property type="entry name" value="Zn2Cys6_DnaBD"/>
</dbReference>
<evidence type="ECO:0000259" key="7">
    <source>
        <dbReference type="PROSITE" id="PS50048"/>
    </source>
</evidence>
<keyword evidence="9" id="KW-1185">Reference proteome</keyword>
<dbReference type="Proteomes" id="UP000008493">
    <property type="component" value="Unassembled WGS sequence"/>
</dbReference>
<keyword evidence="5" id="KW-0539">Nucleus</keyword>
<dbReference type="OrthoDB" id="10261408at2759"/>
<evidence type="ECO:0000313" key="8">
    <source>
        <dbReference type="EMBL" id="EKM75297.1"/>
    </source>
</evidence>
<dbReference type="GeneID" id="18827675"/>
<evidence type="ECO:0000256" key="6">
    <source>
        <dbReference type="SAM" id="MobiDB-lite"/>
    </source>
</evidence>
<evidence type="ECO:0000256" key="3">
    <source>
        <dbReference type="ARBA" id="ARBA00023015"/>
    </source>
</evidence>
<dbReference type="SUPFAM" id="SSF57701">
    <property type="entry name" value="Zn2/Cys6 DNA-binding domain"/>
    <property type="match status" value="1"/>
</dbReference>
<name>K5WXI7_AGABU</name>
<dbReference type="PROSITE" id="PS50048">
    <property type="entry name" value="ZN2_CY6_FUNGAL_2"/>
    <property type="match status" value="1"/>
</dbReference>
<keyword evidence="4" id="KW-0804">Transcription</keyword>
<dbReference type="eggNOG" id="ENOG502QWTJ">
    <property type="taxonomic scope" value="Eukaryota"/>
</dbReference>
<feature type="compositionally biased region" description="Basic residues" evidence="6">
    <location>
        <begin position="323"/>
        <end position="340"/>
    </location>
</feature>
<evidence type="ECO:0000256" key="5">
    <source>
        <dbReference type="ARBA" id="ARBA00023242"/>
    </source>
</evidence>
<dbReference type="RefSeq" id="XP_007334114.1">
    <property type="nucleotide sequence ID" value="XM_007334052.1"/>
</dbReference>
<dbReference type="PROSITE" id="PS00463">
    <property type="entry name" value="ZN2_CY6_FUNGAL_1"/>
    <property type="match status" value="1"/>
</dbReference>
<sequence length="966" mass="108050">MSGAAYRSIMRPQFTGDSTVVLYTFSIQSYNPQDSCGPAVSTTPASLAPSTQNLSPPRTGRGAMGPRSDEDDFYAPFRFAIIQDDVPSSSDDGSGLHSPVGGVFPRMPRAVQGGGESLRYQLDPQAAVAPSETPAPQFDFAQGLNENNQQQIPIPDTRLEPPNSRARQITFSQSHYFQLPPYHTGHSFVTHFAHYSSFSSRVPDTTHVAATVDFGCNPSQLGRQLSPSGPSHTPPYYQRPPSTVNSTSVGADHRSNSVAIAERSDPSMPNATNNSRESRKGINPVVIACRLCRARKIRCDSTRPECNNCLRRNNECEYDAMPKRRGPDKRPGTRQRRCKKRASDDLNSPNPKRRRTTTEIVIDPPETQERRMGDPTSQSIRYPERSLDLRIDTPTLRSSPSLTPPSGAEHCVKQEESPTHRRSLVYGYEQSPFQRQAFPRSIDLSPLSNDSQRTFVYSTSPMVDARQREWWERISAVCPNPQELINEFNFLRYNTTHQLSFVHIDSLAVSLHEDSERMKIQPAFIFAGLALAQLLRSSRAEQGLMGMEKAVRLRDQANEAIDQALHAGQLHADLAKARFLLAVFETSAYTDYSDSRATAALHALDEMIRALTLTTIDVHDKAASSYTSGAVPTVFLEDGPSIAGRTCMCIPEEVNDASKDYATRNCSLPWSLNWTSNQIHEEEIRRLCWASLSLICDYTVQCAALGRDVSTFYLTDPGNFVLLFPGEAMYRLPEYKHPNDPLLVKESVWALHCRSMLLWSFCMSVKENQIPVDDKIEAFTQSIGEAQLIEDALNVHHCNIDTTIINLTREYLFNIQLLVANEVRITDDALSSVAGLTRSGRPGILYNTKHVQEWVRSQQGAIHKGKDLIQRFSSVENNEFIRQPFIVPWFVNQLNIAVLIWPYEQTMVGLLELAKDLLFVVENLNALWACPDNDSKTNGFRAELMRACHSRGIAPPLPTPYAPSNI</sequence>
<feature type="compositionally biased region" description="Low complexity" evidence="6">
    <location>
        <begin position="86"/>
        <end position="95"/>
    </location>
</feature>
<comment type="subcellular location">
    <subcellularLocation>
        <location evidence="1">Nucleus</location>
    </subcellularLocation>
</comment>
<evidence type="ECO:0000313" key="9">
    <source>
        <dbReference type="Proteomes" id="UP000008493"/>
    </source>
</evidence>
<dbReference type="AlphaFoldDB" id="K5WXI7"/>